<dbReference type="Proteomes" id="UP000692954">
    <property type="component" value="Unassembled WGS sequence"/>
</dbReference>
<evidence type="ECO:0000313" key="3">
    <source>
        <dbReference type="Proteomes" id="UP000692954"/>
    </source>
</evidence>
<sequence>MFYADSIQEDKIKSYLQQIEQEQEKKERIQKLSESLMNKAKLKLKLTNKDFRREDQFNKKLEEFKQLSTFVDARPSINKLNLLNNRNLLLKLQVIQKTQQYQESNKNNTNKTQIAKQELISKNTQPLILDDEFKLQFLSSQNYEPIQRKQLKMPRRSQPESPKEVAPIIQVEDLLNFDESPKNDTNLFYRSIFKTSPSPQRKQQTQQFEEDTQKFRQFLQSQGLIQKSEKKNQKRTPLRKIPIQEYYENFQKKCQSLVKDVALESRRRSMIKENEVCTSKKEILKDTIINKGHNCKLSGKLNHSQTNSSTSPRLKVNNLNQKANRGSQTQRVLIKTKCLLDTEQKSPIKNRLQTQFESFTQTVNRTQETFIKINKRNERIIRRMSTAVNSIHKKYNNGEEIQG</sequence>
<protein>
    <submittedName>
        <fullName evidence="2">Uncharacterized protein</fullName>
    </submittedName>
</protein>
<evidence type="ECO:0000313" key="2">
    <source>
        <dbReference type="EMBL" id="CAD8120137.1"/>
    </source>
</evidence>
<dbReference type="EMBL" id="CAJJDN010000124">
    <property type="protein sequence ID" value="CAD8120137.1"/>
    <property type="molecule type" value="Genomic_DNA"/>
</dbReference>
<keyword evidence="1" id="KW-0175">Coiled coil</keyword>
<evidence type="ECO:0000256" key="1">
    <source>
        <dbReference type="SAM" id="Coils"/>
    </source>
</evidence>
<proteinExistence type="predicted"/>
<keyword evidence="3" id="KW-1185">Reference proteome</keyword>
<organism evidence="2 3">
    <name type="scientific">Paramecium sonneborni</name>
    <dbReference type="NCBI Taxonomy" id="65129"/>
    <lineage>
        <taxon>Eukaryota</taxon>
        <taxon>Sar</taxon>
        <taxon>Alveolata</taxon>
        <taxon>Ciliophora</taxon>
        <taxon>Intramacronucleata</taxon>
        <taxon>Oligohymenophorea</taxon>
        <taxon>Peniculida</taxon>
        <taxon>Parameciidae</taxon>
        <taxon>Paramecium</taxon>
    </lineage>
</organism>
<dbReference type="OrthoDB" id="304336at2759"/>
<comment type="caution">
    <text evidence="2">The sequence shown here is derived from an EMBL/GenBank/DDBJ whole genome shotgun (WGS) entry which is preliminary data.</text>
</comment>
<accession>A0A8S1QYV5</accession>
<dbReference type="AlphaFoldDB" id="A0A8S1QYV5"/>
<feature type="coiled-coil region" evidence="1">
    <location>
        <begin position="12"/>
        <end position="39"/>
    </location>
</feature>
<reference evidence="2" key="1">
    <citation type="submission" date="2021-01" db="EMBL/GenBank/DDBJ databases">
        <authorList>
            <consortium name="Genoscope - CEA"/>
            <person name="William W."/>
        </authorList>
    </citation>
    <scope>NUCLEOTIDE SEQUENCE</scope>
</reference>
<name>A0A8S1QYV5_9CILI</name>
<gene>
    <name evidence="2" type="ORF">PSON_ATCC_30995.1.T1240151</name>
</gene>